<feature type="region of interest" description="Disordered" evidence="1">
    <location>
        <begin position="311"/>
        <end position="375"/>
    </location>
</feature>
<name>A0A804UK31_MAIZE</name>
<dbReference type="Proteomes" id="UP000007305">
    <property type="component" value="Chromosome 9"/>
</dbReference>
<dbReference type="Pfam" id="PF14416">
    <property type="entry name" value="PMR5N"/>
    <property type="match status" value="1"/>
</dbReference>
<feature type="domain" description="Trichome birefringence-like N-terminal" evidence="2">
    <location>
        <begin position="55"/>
        <end position="110"/>
    </location>
</feature>
<evidence type="ECO:0000259" key="2">
    <source>
        <dbReference type="Pfam" id="PF14416"/>
    </source>
</evidence>
<accession>A0A804UK31</accession>
<reference evidence="3" key="3">
    <citation type="submission" date="2021-05" db="UniProtKB">
        <authorList>
            <consortium name="EnsemblPlants"/>
        </authorList>
    </citation>
    <scope>IDENTIFICATION</scope>
    <source>
        <strain evidence="3">cv. B73</strain>
    </source>
</reference>
<dbReference type="AlphaFoldDB" id="A0A804UK31"/>
<evidence type="ECO:0000313" key="4">
    <source>
        <dbReference type="Proteomes" id="UP000007305"/>
    </source>
</evidence>
<dbReference type="InterPro" id="IPR029962">
    <property type="entry name" value="TBL"/>
</dbReference>
<dbReference type="PANTHER" id="PTHR32285:SF14">
    <property type="entry name" value="PROTEIN PMR5"/>
    <property type="match status" value="1"/>
</dbReference>
<dbReference type="InterPro" id="IPR025846">
    <property type="entry name" value="TBL_N"/>
</dbReference>
<organism evidence="3 4">
    <name type="scientific">Zea mays</name>
    <name type="common">Maize</name>
    <dbReference type="NCBI Taxonomy" id="4577"/>
    <lineage>
        <taxon>Eukaryota</taxon>
        <taxon>Viridiplantae</taxon>
        <taxon>Streptophyta</taxon>
        <taxon>Embryophyta</taxon>
        <taxon>Tracheophyta</taxon>
        <taxon>Spermatophyta</taxon>
        <taxon>Magnoliopsida</taxon>
        <taxon>Liliopsida</taxon>
        <taxon>Poales</taxon>
        <taxon>Poaceae</taxon>
        <taxon>PACMAD clade</taxon>
        <taxon>Panicoideae</taxon>
        <taxon>Andropogonodae</taxon>
        <taxon>Andropogoneae</taxon>
        <taxon>Tripsacinae</taxon>
        <taxon>Zea</taxon>
    </lineage>
</organism>
<keyword evidence="4" id="KW-1185">Reference proteome</keyword>
<reference evidence="4" key="1">
    <citation type="journal article" date="2009" name="Science">
        <title>The B73 maize genome: complexity, diversity, and dynamics.</title>
        <authorList>
            <person name="Schnable P.S."/>
            <person name="Ware D."/>
            <person name="Fulton R.S."/>
            <person name="Stein J.C."/>
            <person name="Wei F."/>
            <person name="Pasternak S."/>
            <person name="Liang C."/>
            <person name="Zhang J."/>
            <person name="Fulton L."/>
            <person name="Graves T.A."/>
            <person name="Minx P."/>
            <person name="Reily A.D."/>
            <person name="Courtney L."/>
            <person name="Kruchowski S.S."/>
            <person name="Tomlinson C."/>
            <person name="Strong C."/>
            <person name="Delehaunty K."/>
            <person name="Fronick C."/>
            <person name="Courtney B."/>
            <person name="Rock S.M."/>
            <person name="Belter E."/>
            <person name="Du F."/>
            <person name="Kim K."/>
            <person name="Abbott R.M."/>
            <person name="Cotton M."/>
            <person name="Levy A."/>
            <person name="Marchetto P."/>
            <person name="Ochoa K."/>
            <person name="Jackson S.M."/>
            <person name="Gillam B."/>
            <person name="Chen W."/>
            <person name="Yan L."/>
            <person name="Higginbotham J."/>
            <person name="Cardenas M."/>
            <person name="Waligorski J."/>
            <person name="Applebaum E."/>
            <person name="Phelps L."/>
            <person name="Falcone J."/>
            <person name="Kanchi K."/>
            <person name="Thane T."/>
            <person name="Scimone A."/>
            <person name="Thane N."/>
            <person name="Henke J."/>
            <person name="Wang T."/>
            <person name="Ruppert J."/>
            <person name="Shah N."/>
            <person name="Rotter K."/>
            <person name="Hodges J."/>
            <person name="Ingenthron E."/>
            <person name="Cordes M."/>
            <person name="Kohlberg S."/>
            <person name="Sgro J."/>
            <person name="Delgado B."/>
            <person name="Mead K."/>
            <person name="Chinwalla A."/>
            <person name="Leonard S."/>
            <person name="Crouse K."/>
            <person name="Collura K."/>
            <person name="Kudrna D."/>
            <person name="Currie J."/>
            <person name="He R."/>
            <person name="Angelova A."/>
            <person name="Rajasekar S."/>
            <person name="Mueller T."/>
            <person name="Lomeli R."/>
            <person name="Scara G."/>
            <person name="Ko A."/>
            <person name="Delaney K."/>
            <person name="Wissotski M."/>
            <person name="Lopez G."/>
            <person name="Campos D."/>
            <person name="Braidotti M."/>
            <person name="Ashley E."/>
            <person name="Golser W."/>
            <person name="Kim H."/>
            <person name="Lee S."/>
            <person name="Lin J."/>
            <person name="Dujmic Z."/>
            <person name="Kim W."/>
            <person name="Talag J."/>
            <person name="Zuccolo A."/>
            <person name="Fan C."/>
            <person name="Sebastian A."/>
            <person name="Kramer M."/>
            <person name="Spiegel L."/>
            <person name="Nascimento L."/>
            <person name="Zutavern T."/>
            <person name="Miller B."/>
            <person name="Ambroise C."/>
            <person name="Muller S."/>
            <person name="Spooner W."/>
            <person name="Narechania A."/>
            <person name="Ren L."/>
            <person name="Wei S."/>
            <person name="Kumari S."/>
            <person name="Faga B."/>
            <person name="Levy M.J."/>
            <person name="McMahan L."/>
            <person name="Van Buren P."/>
            <person name="Vaughn M.W."/>
            <person name="Ying K."/>
            <person name="Yeh C.-T."/>
            <person name="Emrich S.J."/>
            <person name="Jia Y."/>
            <person name="Kalyanaraman A."/>
            <person name="Hsia A.-P."/>
            <person name="Barbazuk W.B."/>
            <person name="Baucom R.S."/>
            <person name="Brutnell T.P."/>
            <person name="Carpita N.C."/>
            <person name="Chaparro C."/>
            <person name="Chia J.-M."/>
            <person name="Deragon J.-M."/>
            <person name="Estill J.C."/>
            <person name="Fu Y."/>
            <person name="Jeddeloh J.A."/>
            <person name="Han Y."/>
            <person name="Lee H."/>
            <person name="Li P."/>
            <person name="Lisch D.R."/>
            <person name="Liu S."/>
            <person name="Liu Z."/>
            <person name="Nagel D.H."/>
            <person name="McCann M.C."/>
            <person name="SanMiguel P."/>
            <person name="Myers A.M."/>
            <person name="Nettleton D."/>
            <person name="Nguyen J."/>
            <person name="Penning B.W."/>
            <person name="Ponnala L."/>
            <person name="Schneider K.L."/>
            <person name="Schwartz D.C."/>
            <person name="Sharma A."/>
            <person name="Soderlund C."/>
            <person name="Springer N.M."/>
            <person name="Sun Q."/>
            <person name="Wang H."/>
            <person name="Waterman M."/>
            <person name="Westerman R."/>
            <person name="Wolfgruber T.K."/>
            <person name="Yang L."/>
            <person name="Yu Y."/>
            <person name="Zhang L."/>
            <person name="Zhou S."/>
            <person name="Zhu Q."/>
            <person name="Bennetzen J.L."/>
            <person name="Dawe R.K."/>
            <person name="Jiang J."/>
            <person name="Jiang N."/>
            <person name="Presting G.G."/>
            <person name="Wessler S.R."/>
            <person name="Aluru S."/>
            <person name="Martienssen R.A."/>
            <person name="Clifton S.W."/>
            <person name="McCombie W.R."/>
            <person name="Wing R.A."/>
            <person name="Wilson R.K."/>
        </authorList>
    </citation>
    <scope>NUCLEOTIDE SEQUENCE [LARGE SCALE GENOMIC DNA]</scope>
    <source>
        <strain evidence="4">cv. B73</strain>
    </source>
</reference>
<feature type="region of interest" description="Disordered" evidence="1">
    <location>
        <begin position="258"/>
        <end position="280"/>
    </location>
</feature>
<evidence type="ECO:0000313" key="3">
    <source>
        <dbReference type="EnsemblPlants" id="Zm00001eb397010_P001"/>
    </source>
</evidence>
<reference evidence="3" key="2">
    <citation type="submission" date="2019-07" db="EMBL/GenBank/DDBJ databases">
        <authorList>
            <person name="Seetharam A."/>
            <person name="Woodhouse M."/>
            <person name="Cannon E."/>
        </authorList>
    </citation>
    <scope>NUCLEOTIDE SEQUENCE [LARGE SCALE GENOMIC DNA]</scope>
    <source>
        <strain evidence="3">cv. B73</strain>
    </source>
</reference>
<gene>
    <name evidence="3" type="primary">LOC100274457</name>
</gene>
<proteinExistence type="predicted"/>
<dbReference type="GO" id="GO:0016413">
    <property type="term" value="F:O-acetyltransferase activity"/>
    <property type="evidence" value="ECO:0007669"/>
    <property type="project" value="InterPro"/>
</dbReference>
<sequence length="375" mass="39692">MLPSRRKSAVLGVVALSSSVLILLHAFSLPAASALSVGLARRHRHDATPGLAAGGCDVFSGSWVLDGGSSASAAYTGYNCPLIDAEFNCQLYGRPDSDYLRYLWKPAGCELPSLYCVCVHLQVRWRGLPDADEGEDGDVRGRLAGAQPVGVARLPAARRRAAVAGAARLRGPFVHLQVPGVPGDGILLPRAVPGGHRRGPGEAGADAGRHLRERRVVARRRRALLQLRPLVDAHRLDAGVGLHGRVWAILRGHGPHGGVPARPHHLGQLGGPQPRSSQDPCLLPVHVAHALQLEGMAQPGVEELLRRDGTGDRAQLDRPGLGPGPGDPGRAAGHEEPRPSPRHHGAVGDAEGRAPVGIQRRLLAGAARQPRRRLR</sequence>
<dbReference type="PANTHER" id="PTHR32285">
    <property type="entry name" value="PROTEIN TRICHOME BIREFRINGENCE-LIKE 9-RELATED"/>
    <property type="match status" value="1"/>
</dbReference>
<dbReference type="EnsemblPlants" id="Zm00001eb397010_T001">
    <property type="protein sequence ID" value="Zm00001eb397010_P001"/>
    <property type="gene ID" value="Zm00001eb397010"/>
</dbReference>
<protein>
    <recommendedName>
        <fullName evidence="2">Trichome birefringence-like N-terminal domain-containing protein</fullName>
    </recommendedName>
</protein>
<dbReference type="OrthoDB" id="1839666at2759"/>
<evidence type="ECO:0000256" key="1">
    <source>
        <dbReference type="SAM" id="MobiDB-lite"/>
    </source>
</evidence>
<dbReference type="Gramene" id="Zm00001eb397010_T001">
    <property type="protein sequence ID" value="Zm00001eb397010_P001"/>
    <property type="gene ID" value="Zm00001eb397010"/>
</dbReference>